<comment type="caution">
    <text evidence="6">The sequence shown here is derived from an EMBL/GenBank/DDBJ whole genome shotgun (WGS) entry which is preliminary data.</text>
</comment>
<dbReference type="Pfam" id="PF00877">
    <property type="entry name" value="NLPC_P60"/>
    <property type="match status" value="1"/>
</dbReference>
<evidence type="ECO:0000313" key="6">
    <source>
        <dbReference type="EMBL" id="MBB4081847.1"/>
    </source>
</evidence>
<dbReference type="Pfam" id="PF18348">
    <property type="entry name" value="SH3_16"/>
    <property type="match status" value="1"/>
</dbReference>
<protein>
    <submittedName>
        <fullName evidence="6">Cell wall-associated NlpC family hydrolase</fullName>
    </submittedName>
</protein>
<dbReference type="AlphaFoldDB" id="A0A7W6JB60"/>
<keyword evidence="7" id="KW-1185">Reference proteome</keyword>
<dbReference type="GO" id="GO:0008234">
    <property type="term" value="F:cysteine-type peptidase activity"/>
    <property type="evidence" value="ECO:0007669"/>
    <property type="project" value="UniProtKB-KW"/>
</dbReference>
<evidence type="ECO:0000256" key="1">
    <source>
        <dbReference type="ARBA" id="ARBA00007074"/>
    </source>
</evidence>
<comment type="similarity">
    <text evidence="1">Belongs to the peptidase C40 family.</text>
</comment>
<dbReference type="Gene3D" id="3.90.1720.10">
    <property type="entry name" value="endopeptidase domain like (from Nostoc punctiforme)"/>
    <property type="match status" value="1"/>
</dbReference>
<evidence type="ECO:0000256" key="2">
    <source>
        <dbReference type="ARBA" id="ARBA00022670"/>
    </source>
</evidence>
<dbReference type="InterPro" id="IPR051794">
    <property type="entry name" value="PG_Endopeptidase_C40"/>
</dbReference>
<keyword evidence="2" id="KW-0645">Protease</keyword>
<evidence type="ECO:0000313" key="7">
    <source>
        <dbReference type="Proteomes" id="UP000529946"/>
    </source>
</evidence>
<dbReference type="SUPFAM" id="SSF54001">
    <property type="entry name" value="Cysteine proteinases"/>
    <property type="match status" value="1"/>
</dbReference>
<gene>
    <name evidence="6" type="ORF">GGR12_000686</name>
</gene>
<organism evidence="6 7">
    <name type="scientific">Brevundimonas lenta</name>
    <dbReference type="NCBI Taxonomy" id="424796"/>
    <lineage>
        <taxon>Bacteria</taxon>
        <taxon>Pseudomonadati</taxon>
        <taxon>Pseudomonadota</taxon>
        <taxon>Alphaproteobacteria</taxon>
        <taxon>Caulobacterales</taxon>
        <taxon>Caulobacteraceae</taxon>
        <taxon>Brevundimonas</taxon>
    </lineage>
</organism>
<accession>A0A7W6JB60</accession>
<keyword evidence="4" id="KW-0788">Thiol protease</keyword>
<dbReference type="PANTHER" id="PTHR47359">
    <property type="entry name" value="PEPTIDOGLYCAN DL-ENDOPEPTIDASE CWLO"/>
    <property type="match status" value="1"/>
</dbReference>
<evidence type="ECO:0000256" key="4">
    <source>
        <dbReference type="ARBA" id="ARBA00022807"/>
    </source>
</evidence>
<dbReference type="InterPro" id="IPR000064">
    <property type="entry name" value="NLP_P60_dom"/>
</dbReference>
<evidence type="ECO:0000259" key="5">
    <source>
        <dbReference type="PROSITE" id="PS51935"/>
    </source>
</evidence>
<dbReference type="EMBL" id="JACIDM010000001">
    <property type="protein sequence ID" value="MBB4081847.1"/>
    <property type="molecule type" value="Genomic_DNA"/>
</dbReference>
<dbReference type="PANTHER" id="PTHR47359:SF3">
    <property type="entry name" value="NLP_P60 DOMAIN-CONTAINING PROTEIN-RELATED"/>
    <property type="match status" value="1"/>
</dbReference>
<keyword evidence="3 6" id="KW-0378">Hydrolase</keyword>
<sequence>MTTAADSFDPRTTLARPDLADQGLEGVVRARVYRAPRPMHCAVAVADIRADIAGDSTLVDQLIFGEAFDVLDMQGDRLWGRARRDGVVGWVDRASLAGGAPLATHRVGSTDAPLPLNALVVEAGEPEGLALIGAFASDPVEVAERLLGVPHRPGARSSQATDCAGLVQQALYACGRAAPRYPDQQVELGEAVDRADARRGDLVIWLHGDLGPWNGHSAFLLADGQVLHATGHHGAVAVEPLAEAEARYAAGGFSAPRFRRL</sequence>
<dbReference type="PROSITE" id="PS51935">
    <property type="entry name" value="NLPC_P60"/>
    <property type="match status" value="1"/>
</dbReference>
<dbReference type="Proteomes" id="UP000529946">
    <property type="component" value="Unassembled WGS sequence"/>
</dbReference>
<reference evidence="6 7" key="1">
    <citation type="submission" date="2020-08" db="EMBL/GenBank/DDBJ databases">
        <title>Genomic Encyclopedia of Type Strains, Phase IV (KMG-IV): sequencing the most valuable type-strain genomes for metagenomic binning, comparative biology and taxonomic classification.</title>
        <authorList>
            <person name="Goeker M."/>
        </authorList>
    </citation>
    <scope>NUCLEOTIDE SEQUENCE [LARGE SCALE GENOMIC DNA]</scope>
    <source>
        <strain evidence="6 7">DSM 23960</strain>
    </source>
</reference>
<feature type="domain" description="NlpC/P60" evidence="5">
    <location>
        <begin position="133"/>
        <end position="259"/>
    </location>
</feature>
<dbReference type="InterPro" id="IPR041382">
    <property type="entry name" value="SH3_16"/>
</dbReference>
<evidence type="ECO:0000256" key="3">
    <source>
        <dbReference type="ARBA" id="ARBA00022801"/>
    </source>
</evidence>
<dbReference type="GO" id="GO:0006508">
    <property type="term" value="P:proteolysis"/>
    <property type="evidence" value="ECO:0007669"/>
    <property type="project" value="UniProtKB-KW"/>
</dbReference>
<dbReference type="InterPro" id="IPR038765">
    <property type="entry name" value="Papain-like_cys_pep_sf"/>
</dbReference>
<dbReference type="RefSeq" id="WP_183202927.1">
    <property type="nucleotide sequence ID" value="NZ_BAAAER010000004.1"/>
</dbReference>
<proteinExistence type="inferred from homology"/>
<name>A0A7W6JB60_9CAUL</name>